<protein>
    <submittedName>
        <fullName evidence="2">Uncharacterized protein</fullName>
    </submittedName>
</protein>
<dbReference type="Proteomes" id="UP000289738">
    <property type="component" value="Chromosome A01"/>
</dbReference>
<dbReference type="AlphaFoldDB" id="A0A445ELZ3"/>
<feature type="compositionally biased region" description="Pro residues" evidence="1">
    <location>
        <begin position="31"/>
        <end position="45"/>
    </location>
</feature>
<evidence type="ECO:0000313" key="2">
    <source>
        <dbReference type="EMBL" id="RYR76475.1"/>
    </source>
</evidence>
<keyword evidence="3" id="KW-1185">Reference proteome</keyword>
<proteinExistence type="predicted"/>
<feature type="region of interest" description="Disordered" evidence="1">
    <location>
        <begin position="20"/>
        <end position="51"/>
    </location>
</feature>
<accession>A0A445ELZ3</accession>
<reference evidence="2 3" key="1">
    <citation type="submission" date="2019-01" db="EMBL/GenBank/DDBJ databases">
        <title>Sequencing of cultivated peanut Arachis hypogaea provides insights into genome evolution and oil improvement.</title>
        <authorList>
            <person name="Chen X."/>
        </authorList>
    </citation>
    <scope>NUCLEOTIDE SEQUENCE [LARGE SCALE GENOMIC DNA]</scope>
    <source>
        <strain evidence="3">cv. Fuhuasheng</strain>
        <tissue evidence="2">Leaves</tissue>
    </source>
</reference>
<evidence type="ECO:0000256" key="1">
    <source>
        <dbReference type="SAM" id="MobiDB-lite"/>
    </source>
</evidence>
<gene>
    <name evidence="2" type="ORF">Ahy_A01g001065</name>
</gene>
<name>A0A445ELZ3_ARAHY</name>
<sequence length="91" mass="9547">MADLQQKINALKGLVGVLNSIDDGETQSAPPSSPPPPPQSCPRPVPGRNYRMSGECYTRQSIKGLSNQTGRIEGNANGAINFGDLHSIGAT</sequence>
<organism evidence="2 3">
    <name type="scientific">Arachis hypogaea</name>
    <name type="common">Peanut</name>
    <dbReference type="NCBI Taxonomy" id="3818"/>
    <lineage>
        <taxon>Eukaryota</taxon>
        <taxon>Viridiplantae</taxon>
        <taxon>Streptophyta</taxon>
        <taxon>Embryophyta</taxon>
        <taxon>Tracheophyta</taxon>
        <taxon>Spermatophyta</taxon>
        <taxon>Magnoliopsida</taxon>
        <taxon>eudicotyledons</taxon>
        <taxon>Gunneridae</taxon>
        <taxon>Pentapetalae</taxon>
        <taxon>rosids</taxon>
        <taxon>fabids</taxon>
        <taxon>Fabales</taxon>
        <taxon>Fabaceae</taxon>
        <taxon>Papilionoideae</taxon>
        <taxon>50 kb inversion clade</taxon>
        <taxon>dalbergioids sensu lato</taxon>
        <taxon>Dalbergieae</taxon>
        <taxon>Pterocarpus clade</taxon>
        <taxon>Arachis</taxon>
    </lineage>
</organism>
<comment type="caution">
    <text evidence="2">The sequence shown here is derived from an EMBL/GenBank/DDBJ whole genome shotgun (WGS) entry which is preliminary data.</text>
</comment>
<evidence type="ECO:0000313" key="3">
    <source>
        <dbReference type="Proteomes" id="UP000289738"/>
    </source>
</evidence>
<dbReference type="EMBL" id="SDMP01000001">
    <property type="protein sequence ID" value="RYR76475.1"/>
    <property type="molecule type" value="Genomic_DNA"/>
</dbReference>